<dbReference type="EMBL" id="CM026432">
    <property type="protein sequence ID" value="KAG0557751.1"/>
    <property type="molecule type" value="Genomic_DNA"/>
</dbReference>
<feature type="region of interest" description="Disordered" evidence="2">
    <location>
        <begin position="30"/>
        <end position="60"/>
    </location>
</feature>
<keyword evidence="4" id="KW-1185">Reference proteome</keyword>
<evidence type="ECO:0000256" key="2">
    <source>
        <dbReference type="SAM" id="MobiDB-lite"/>
    </source>
</evidence>
<dbReference type="AlphaFoldDB" id="A0A8T0GHW3"/>
<dbReference type="InterPro" id="IPR018860">
    <property type="entry name" value="APC_suCDC26"/>
</dbReference>
<protein>
    <recommendedName>
        <fullName evidence="5">Anaphase-promoting complex subunit CDC26</fullName>
    </recommendedName>
</protein>
<evidence type="ECO:0000313" key="4">
    <source>
        <dbReference type="Proteomes" id="UP000822688"/>
    </source>
</evidence>
<reference evidence="3 4" key="1">
    <citation type="submission" date="2020-06" db="EMBL/GenBank/DDBJ databases">
        <title>WGS assembly of Ceratodon purpureus strain R40.</title>
        <authorList>
            <person name="Carey S.B."/>
            <person name="Jenkins J."/>
            <person name="Shu S."/>
            <person name="Lovell J.T."/>
            <person name="Sreedasyam A."/>
            <person name="Maumus F."/>
            <person name="Tiley G.P."/>
            <person name="Fernandez-Pozo N."/>
            <person name="Barry K."/>
            <person name="Chen C."/>
            <person name="Wang M."/>
            <person name="Lipzen A."/>
            <person name="Daum C."/>
            <person name="Saski C.A."/>
            <person name="Payton A.C."/>
            <person name="Mcbreen J.C."/>
            <person name="Conrad R.E."/>
            <person name="Kollar L.M."/>
            <person name="Olsson S."/>
            <person name="Huttunen S."/>
            <person name="Landis J.B."/>
            <person name="Wickett N.J."/>
            <person name="Johnson M.G."/>
            <person name="Rensing S.A."/>
            <person name="Grimwood J."/>
            <person name="Schmutz J."/>
            <person name="Mcdaniel S.F."/>
        </authorList>
    </citation>
    <scope>NUCLEOTIDE SEQUENCE [LARGE SCALE GENOMIC DNA]</scope>
    <source>
        <strain evidence="3 4">R40</strain>
    </source>
</reference>
<evidence type="ECO:0008006" key="5">
    <source>
        <dbReference type="Google" id="ProtNLM"/>
    </source>
</evidence>
<comment type="caution">
    <text evidence="3">The sequence shown here is derived from an EMBL/GenBank/DDBJ whole genome shotgun (WGS) entry which is preliminary data.</text>
</comment>
<dbReference type="Pfam" id="PF10471">
    <property type="entry name" value="ANAPC_CDC26"/>
    <property type="match status" value="1"/>
</dbReference>
<keyword evidence="1" id="KW-0833">Ubl conjugation pathway</keyword>
<proteinExistence type="predicted"/>
<dbReference type="Proteomes" id="UP000822688">
    <property type="component" value="Chromosome 11"/>
</dbReference>
<accession>A0A8T0GHW3</accession>
<dbReference type="GO" id="GO:0031145">
    <property type="term" value="P:anaphase-promoting complex-dependent catabolic process"/>
    <property type="evidence" value="ECO:0007669"/>
    <property type="project" value="InterPro"/>
</dbReference>
<dbReference type="EMBL" id="CM026432">
    <property type="protein sequence ID" value="KAG0557749.1"/>
    <property type="molecule type" value="Genomic_DNA"/>
</dbReference>
<evidence type="ECO:0000256" key="1">
    <source>
        <dbReference type="ARBA" id="ARBA00022786"/>
    </source>
</evidence>
<name>A0A8T0GHW3_CERPU</name>
<feature type="compositionally biased region" description="Low complexity" evidence="2">
    <location>
        <begin position="30"/>
        <end position="40"/>
    </location>
</feature>
<evidence type="ECO:0000313" key="3">
    <source>
        <dbReference type="EMBL" id="KAG0557749.1"/>
    </source>
</evidence>
<sequence>MLRRKPTRLELKAEDKEEYDEAKRRAAAAARAASAAGPAASVLLDHHPKPSVNQRIGLYK</sequence>
<gene>
    <name evidence="3" type="ORF">KC19_11G154500</name>
</gene>
<organism evidence="3 4">
    <name type="scientific">Ceratodon purpureus</name>
    <name type="common">Fire moss</name>
    <name type="synonym">Dicranum purpureum</name>
    <dbReference type="NCBI Taxonomy" id="3225"/>
    <lineage>
        <taxon>Eukaryota</taxon>
        <taxon>Viridiplantae</taxon>
        <taxon>Streptophyta</taxon>
        <taxon>Embryophyta</taxon>
        <taxon>Bryophyta</taxon>
        <taxon>Bryophytina</taxon>
        <taxon>Bryopsida</taxon>
        <taxon>Dicranidae</taxon>
        <taxon>Pseudoditrichales</taxon>
        <taxon>Ditrichaceae</taxon>
        <taxon>Ceratodon</taxon>
    </lineage>
</organism>
<dbReference type="EMBL" id="CM026432">
    <property type="protein sequence ID" value="KAG0557750.1"/>
    <property type="molecule type" value="Genomic_DNA"/>
</dbReference>
<dbReference type="GO" id="GO:0005680">
    <property type="term" value="C:anaphase-promoting complex"/>
    <property type="evidence" value="ECO:0007669"/>
    <property type="project" value="InterPro"/>
</dbReference>